<protein>
    <submittedName>
        <fullName evidence="1">Uncharacterized protein</fullName>
    </submittedName>
</protein>
<reference evidence="1 2" key="1">
    <citation type="journal article" date="2009" name="Int. J. Syst. Evol. Microbiol.">
        <title>Transfer of Teichococcus ludipueritiae and Muricoccus roseus to the genus Roseomonas, as Roseomonas ludipueritiae comb. nov. and Roseomonas rosea comb. nov., respectively, and emended description of the genus Roseomonas.</title>
        <authorList>
            <person name="Sanchez-Porro C."/>
            <person name="Gallego V."/>
            <person name="Busse H.J."/>
            <person name="Kampfer P."/>
            <person name="Ventosa A."/>
        </authorList>
    </citation>
    <scope>NUCLEOTIDE SEQUENCE [LARGE SCALE GENOMIC DNA]</scope>
    <source>
        <strain evidence="1 2">DSM 14915</strain>
    </source>
</reference>
<name>A0ABR7R4X6_9PROT</name>
<dbReference type="EMBL" id="JACTUZ010000019">
    <property type="protein sequence ID" value="MBC9176786.1"/>
    <property type="molecule type" value="Genomic_DNA"/>
</dbReference>
<evidence type="ECO:0000313" key="2">
    <source>
        <dbReference type="Proteomes" id="UP000603940"/>
    </source>
</evidence>
<proteinExistence type="predicted"/>
<accession>A0ABR7R4X6</accession>
<organism evidence="1 2">
    <name type="scientific">Pseudoroseomonas ludipueritiae</name>
    <dbReference type="NCBI Taxonomy" id="198093"/>
    <lineage>
        <taxon>Bacteria</taxon>
        <taxon>Pseudomonadati</taxon>
        <taxon>Pseudomonadota</taxon>
        <taxon>Alphaproteobacteria</taxon>
        <taxon>Acetobacterales</taxon>
        <taxon>Acetobacteraceae</taxon>
        <taxon>Pseudoroseomonas</taxon>
    </lineage>
</organism>
<gene>
    <name evidence="1" type="ORF">IBL25_07490</name>
</gene>
<comment type="caution">
    <text evidence="1">The sequence shown here is derived from an EMBL/GenBank/DDBJ whole genome shotgun (WGS) entry which is preliminary data.</text>
</comment>
<evidence type="ECO:0000313" key="1">
    <source>
        <dbReference type="EMBL" id="MBC9176786.1"/>
    </source>
</evidence>
<dbReference type="Proteomes" id="UP000603940">
    <property type="component" value="Unassembled WGS sequence"/>
</dbReference>
<dbReference type="RefSeq" id="WP_187777930.1">
    <property type="nucleotide sequence ID" value="NZ_JACTUZ010000019.1"/>
</dbReference>
<sequence>MRTYWKAFAAAWGASAGIASLLLMIAAVNYVTGANPPDDTDSPSARSGLALHTDHRTGCQYLSALFGGVTPRLDGQGKQVGCR</sequence>
<keyword evidence="2" id="KW-1185">Reference proteome</keyword>